<sequence>MKITAVNQNCNAQIVLLFSLDTTVVQINEKTYDLKPYDLLIIENPEKKNITLHFSNKCLFGVLDF</sequence>
<protein>
    <submittedName>
        <fullName evidence="1">Uncharacterized protein</fullName>
    </submittedName>
</protein>
<evidence type="ECO:0000313" key="1">
    <source>
        <dbReference type="EMBL" id="MCC9019426.1"/>
    </source>
</evidence>
<name>A0ABS8M3M5_9FLAO</name>
<dbReference type="Proteomes" id="UP001430700">
    <property type="component" value="Unassembled WGS sequence"/>
</dbReference>
<evidence type="ECO:0000313" key="2">
    <source>
        <dbReference type="Proteomes" id="UP001430700"/>
    </source>
</evidence>
<organism evidence="1 2">
    <name type="scientific">Flavobacterium lipolyticum</name>
    <dbReference type="NCBI Taxonomy" id="2893754"/>
    <lineage>
        <taxon>Bacteria</taxon>
        <taxon>Pseudomonadati</taxon>
        <taxon>Bacteroidota</taxon>
        <taxon>Flavobacteriia</taxon>
        <taxon>Flavobacteriales</taxon>
        <taxon>Flavobacteriaceae</taxon>
        <taxon>Flavobacterium</taxon>
    </lineage>
</organism>
<accession>A0ABS8M3M5</accession>
<reference evidence="1" key="1">
    <citation type="submission" date="2021-11" db="EMBL/GenBank/DDBJ databases">
        <title>Description of novel Flavobacterium species.</title>
        <authorList>
            <person name="Saticioglu I.B."/>
            <person name="Ay H."/>
            <person name="Altun S."/>
            <person name="Duman M."/>
        </authorList>
    </citation>
    <scope>NUCLEOTIDE SEQUENCE</scope>
    <source>
        <strain evidence="1">F-126</strain>
    </source>
</reference>
<proteinExistence type="predicted"/>
<comment type="caution">
    <text evidence="1">The sequence shown here is derived from an EMBL/GenBank/DDBJ whole genome shotgun (WGS) entry which is preliminary data.</text>
</comment>
<gene>
    <name evidence="1" type="ORF">LNQ34_16760</name>
</gene>
<keyword evidence="2" id="KW-1185">Reference proteome</keyword>
<dbReference type="EMBL" id="JAJJMN010000001">
    <property type="protein sequence ID" value="MCC9019426.1"/>
    <property type="molecule type" value="Genomic_DNA"/>
</dbReference>
<dbReference type="RefSeq" id="WP_230000522.1">
    <property type="nucleotide sequence ID" value="NZ_JAJJMN010000001.1"/>
</dbReference>